<dbReference type="SUPFAM" id="SSF47370">
    <property type="entry name" value="Bromodomain"/>
    <property type="match status" value="1"/>
</dbReference>
<dbReference type="Gene3D" id="1.20.920.10">
    <property type="entry name" value="Bromodomain-like"/>
    <property type="match status" value="2"/>
</dbReference>
<keyword evidence="3" id="KW-0804">Transcription</keyword>
<proteinExistence type="predicted"/>
<reference evidence="8 9" key="1">
    <citation type="submission" date="2023-03" db="EMBL/GenBank/DDBJ databases">
        <title>WGS of Gossypium arboreum.</title>
        <authorList>
            <person name="Yu D."/>
        </authorList>
    </citation>
    <scope>NUCLEOTIDE SEQUENCE [LARGE SCALE GENOMIC DNA]</scope>
    <source>
        <tissue evidence="8">Leaf</tissue>
    </source>
</reference>
<evidence type="ECO:0008006" key="10">
    <source>
        <dbReference type="Google" id="ProtNLM"/>
    </source>
</evidence>
<dbReference type="PANTHER" id="PTHR45926">
    <property type="entry name" value="OSJNBA0053K19.4 PROTEIN"/>
    <property type="match status" value="1"/>
</dbReference>
<feature type="region of interest" description="Disordered" evidence="5">
    <location>
        <begin position="476"/>
        <end position="555"/>
    </location>
</feature>
<keyword evidence="9" id="KW-1185">Reference proteome</keyword>
<evidence type="ECO:0000256" key="1">
    <source>
        <dbReference type="ARBA" id="ARBA00023015"/>
    </source>
</evidence>
<feature type="region of interest" description="Disordered" evidence="5">
    <location>
        <begin position="327"/>
        <end position="403"/>
    </location>
</feature>
<gene>
    <name evidence="8" type="ORF">PVK06_017915</name>
</gene>
<feature type="domain" description="NET" evidence="7">
    <location>
        <begin position="392"/>
        <end position="473"/>
    </location>
</feature>
<feature type="compositionally biased region" description="Basic and acidic residues" evidence="5">
    <location>
        <begin position="359"/>
        <end position="379"/>
    </location>
</feature>
<dbReference type="InterPro" id="IPR036427">
    <property type="entry name" value="Bromodomain-like_sf"/>
</dbReference>
<name>A0ABR0Q4H5_GOSAR</name>
<feature type="compositionally biased region" description="Basic and acidic residues" evidence="5">
    <location>
        <begin position="388"/>
        <end position="403"/>
    </location>
</feature>
<evidence type="ECO:0000259" key="6">
    <source>
        <dbReference type="PROSITE" id="PS50014"/>
    </source>
</evidence>
<evidence type="ECO:0000256" key="2">
    <source>
        <dbReference type="ARBA" id="ARBA00023117"/>
    </source>
</evidence>
<dbReference type="PROSITE" id="PS50014">
    <property type="entry name" value="BROMODOMAIN_2"/>
    <property type="match status" value="1"/>
</dbReference>
<dbReference type="InterPro" id="IPR027353">
    <property type="entry name" value="NET_dom"/>
</dbReference>
<dbReference type="EMBL" id="JARKNE010000005">
    <property type="protein sequence ID" value="KAK5834044.1"/>
    <property type="molecule type" value="Genomic_DNA"/>
</dbReference>
<dbReference type="Gene3D" id="1.20.1270.220">
    <property type="match status" value="1"/>
</dbReference>
<evidence type="ECO:0000313" key="9">
    <source>
        <dbReference type="Proteomes" id="UP001358586"/>
    </source>
</evidence>
<dbReference type="InterPro" id="IPR001487">
    <property type="entry name" value="Bromodomain"/>
</dbReference>
<evidence type="ECO:0000256" key="3">
    <source>
        <dbReference type="ARBA" id="ARBA00023163"/>
    </source>
</evidence>
<dbReference type="SMART" id="SM00297">
    <property type="entry name" value="BROMO"/>
    <property type="match status" value="1"/>
</dbReference>
<feature type="compositionally biased region" description="Polar residues" evidence="5">
    <location>
        <begin position="26"/>
        <end position="37"/>
    </location>
</feature>
<dbReference type="Pfam" id="PF17035">
    <property type="entry name" value="BET"/>
    <property type="match status" value="1"/>
</dbReference>
<comment type="caution">
    <text evidence="8">The sequence shown here is derived from an EMBL/GenBank/DDBJ whole genome shotgun (WGS) entry which is preliminary data.</text>
</comment>
<feature type="domain" description="Bromo" evidence="6">
    <location>
        <begin position="244"/>
        <end position="293"/>
    </location>
</feature>
<protein>
    <recommendedName>
        <fullName evidence="10">Transcription factor GTE4-like</fullName>
    </recommendedName>
</protein>
<evidence type="ECO:0000313" key="8">
    <source>
        <dbReference type="EMBL" id="KAK5834044.1"/>
    </source>
</evidence>
<evidence type="ECO:0000256" key="5">
    <source>
        <dbReference type="SAM" id="MobiDB-lite"/>
    </source>
</evidence>
<organism evidence="8 9">
    <name type="scientific">Gossypium arboreum</name>
    <name type="common">Tree cotton</name>
    <name type="synonym">Gossypium nanking</name>
    <dbReference type="NCBI Taxonomy" id="29729"/>
    <lineage>
        <taxon>Eukaryota</taxon>
        <taxon>Viridiplantae</taxon>
        <taxon>Streptophyta</taxon>
        <taxon>Embryophyta</taxon>
        <taxon>Tracheophyta</taxon>
        <taxon>Spermatophyta</taxon>
        <taxon>Magnoliopsida</taxon>
        <taxon>eudicotyledons</taxon>
        <taxon>Gunneridae</taxon>
        <taxon>Pentapetalae</taxon>
        <taxon>rosids</taxon>
        <taxon>malvids</taxon>
        <taxon>Malvales</taxon>
        <taxon>Malvaceae</taxon>
        <taxon>Malvoideae</taxon>
        <taxon>Gossypium</taxon>
    </lineage>
</organism>
<keyword evidence="2 4" id="KW-0103">Bromodomain</keyword>
<dbReference type="PRINTS" id="PR00503">
    <property type="entry name" value="BROMODOMAIN"/>
</dbReference>
<dbReference type="PROSITE" id="PS51525">
    <property type="entry name" value="NET"/>
    <property type="match status" value="1"/>
</dbReference>
<feature type="compositionally biased region" description="Low complexity" evidence="5">
    <location>
        <begin position="529"/>
        <end position="555"/>
    </location>
</feature>
<sequence length="555" mass="61158">MATGQFEGEEAKNNKVYTRKNHNKPKNSTFIPQQTLATTTTTDDNNSQQLPLQPFDAVASDDSSSHSRLQQGVRNVTNGVSTSGYVKYDNLVKISLNVLSKNEVRGLKGKLASELEQVRDLVKKFEGKESRLSAGYANSRVSGNENVDRGGGCLVRVNSDVGSVGLPSSRSFHGLPMSMAEHDLCNDDDGGGSEFAGIKKRNPKANPYYKNPEFALGIKKLKPRESNKKMKPTVAKSNGDQMGVNKPVDVKGLGLHDYYTIVKHPMDLGTFAEDVRLTFNNAMLYNPKGQDVHFMAEKLLEIFEENWAAIESEYNLNRSFERTHEYSLPTPPSRKIPALAPASAPIQAPPTSSLSLEARTLERPGSKAMLDDPKSRDVDLTPTGRIAVPKEPKAKDPDKRDMTYDKKQRLSGNLQNLPSEKLDSIVQIIKKRNPALFQQEDEIEVDIDSFDPETLWELDRFMTNYKKSLSKHKRKAEVAHQANAENDHDIQEINPEPPTKEVPKVAETVERIVPTSPSVHGERLQNNQSGSSSSSSSSSGSGSSSNDSDSDSSSG</sequence>
<feature type="compositionally biased region" description="Basic and acidic residues" evidence="5">
    <location>
        <begin position="498"/>
        <end position="510"/>
    </location>
</feature>
<dbReference type="InterPro" id="IPR038336">
    <property type="entry name" value="NET_sf"/>
</dbReference>
<evidence type="ECO:0000259" key="7">
    <source>
        <dbReference type="PROSITE" id="PS51525"/>
    </source>
</evidence>
<dbReference type="Proteomes" id="UP001358586">
    <property type="component" value="Chromosome 5"/>
</dbReference>
<accession>A0ABR0Q4H5</accession>
<feature type="region of interest" description="Disordered" evidence="5">
    <location>
        <begin position="1"/>
        <end position="51"/>
    </location>
</feature>
<keyword evidence="1" id="KW-0805">Transcription regulation</keyword>
<evidence type="ECO:0000256" key="4">
    <source>
        <dbReference type="PROSITE-ProRule" id="PRU00035"/>
    </source>
</evidence>